<dbReference type="EMBL" id="BMIA01000001">
    <property type="protein sequence ID" value="GGH32213.1"/>
    <property type="molecule type" value="Genomic_DNA"/>
</dbReference>
<keyword evidence="10" id="KW-1185">Reference proteome</keyword>
<dbReference type="SUPFAM" id="SSF47384">
    <property type="entry name" value="Homodimeric domain of signal transducing histidine kinase"/>
    <property type="match status" value="1"/>
</dbReference>
<sequence length="428" mass="48033">MKKYNSRLGALMATVVTVSILPVRLSEGQAANPVNLIGSETVIWLMCMSIWLVSYYTYYRPGLVTWQKLVVSLIFCAILSNLFYYGSNPFFEDYPLKPIRELPFWIAAIRLSLRGLLIGLIMVPIIFLLEIERQRQKEALQRATDRAIAAERQKYLLEIRVSERTAELEQTLSVLSKSQDELDHQVYLLTRIIASIAHDVNAPLKFIITGTKLTGDLIRDNQLERADEYNQQLERALSNMGIFMQNLLEFAKGQIRKGALHLGNVNLVALIHEKAGLFEQILHSRGNTLRFSLDENLTVISNSNLLGVILHNLLDNAIKNTLDGEIEISGTVIDDRLHLCIQNPVPGEDRDEIPRTDQGYQFEADAGSSGRDSYGLGLILVRDISALLNVDFSLETAGGKVVARIIFAEFYDSEHGSDIDLSTTAIAR</sequence>
<keyword evidence="5" id="KW-0418">Kinase</keyword>
<accession>A0ABQ1YPG8</accession>
<organism evidence="9 10">
    <name type="scientific">Dyadobacter endophyticus</name>
    <dbReference type="NCBI Taxonomy" id="1749036"/>
    <lineage>
        <taxon>Bacteria</taxon>
        <taxon>Pseudomonadati</taxon>
        <taxon>Bacteroidota</taxon>
        <taxon>Cytophagia</taxon>
        <taxon>Cytophagales</taxon>
        <taxon>Spirosomataceae</taxon>
        <taxon>Dyadobacter</taxon>
    </lineage>
</organism>
<evidence type="ECO:0000313" key="9">
    <source>
        <dbReference type="EMBL" id="GGH32213.1"/>
    </source>
</evidence>
<dbReference type="SMART" id="SM00387">
    <property type="entry name" value="HATPase_c"/>
    <property type="match status" value="1"/>
</dbReference>
<keyword evidence="7" id="KW-1133">Transmembrane helix</keyword>
<gene>
    <name evidence="9" type="ORF">GCM10007423_21600</name>
</gene>
<keyword evidence="4" id="KW-0808">Transferase</keyword>
<dbReference type="Pfam" id="PF02518">
    <property type="entry name" value="HATPase_c"/>
    <property type="match status" value="1"/>
</dbReference>
<dbReference type="InterPro" id="IPR036890">
    <property type="entry name" value="HATPase_C_sf"/>
</dbReference>
<dbReference type="SUPFAM" id="SSF55874">
    <property type="entry name" value="ATPase domain of HSP90 chaperone/DNA topoisomerase II/histidine kinase"/>
    <property type="match status" value="1"/>
</dbReference>
<comment type="catalytic activity">
    <reaction evidence="1">
        <text>ATP + protein L-histidine = ADP + protein N-phospho-L-histidine.</text>
        <dbReference type="EC" id="2.7.13.3"/>
    </reaction>
</comment>
<evidence type="ECO:0000259" key="8">
    <source>
        <dbReference type="PROSITE" id="PS50109"/>
    </source>
</evidence>
<dbReference type="InterPro" id="IPR050351">
    <property type="entry name" value="BphY/WalK/GraS-like"/>
</dbReference>
<keyword evidence="3" id="KW-0597">Phosphoprotein</keyword>
<dbReference type="EC" id="2.7.13.3" evidence="2"/>
<feature type="transmembrane region" description="Helical" evidence="7">
    <location>
        <begin position="42"/>
        <end position="59"/>
    </location>
</feature>
<evidence type="ECO:0000256" key="1">
    <source>
        <dbReference type="ARBA" id="ARBA00000085"/>
    </source>
</evidence>
<dbReference type="Gene3D" id="3.30.565.10">
    <property type="entry name" value="Histidine kinase-like ATPase, C-terminal domain"/>
    <property type="match status" value="1"/>
</dbReference>
<evidence type="ECO:0000256" key="2">
    <source>
        <dbReference type="ARBA" id="ARBA00012438"/>
    </source>
</evidence>
<dbReference type="Gene3D" id="1.10.287.130">
    <property type="match status" value="1"/>
</dbReference>
<evidence type="ECO:0000256" key="6">
    <source>
        <dbReference type="ARBA" id="ARBA00023012"/>
    </source>
</evidence>
<evidence type="ECO:0000256" key="5">
    <source>
        <dbReference type="ARBA" id="ARBA00022777"/>
    </source>
</evidence>
<dbReference type="Proteomes" id="UP000600214">
    <property type="component" value="Unassembled WGS sequence"/>
</dbReference>
<reference evidence="10" key="1">
    <citation type="journal article" date="2019" name="Int. J. Syst. Evol. Microbiol.">
        <title>The Global Catalogue of Microorganisms (GCM) 10K type strain sequencing project: providing services to taxonomists for standard genome sequencing and annotation.</title>
        <authorList>
            <consortium name="The Broad Institute Genomics Platform"/>
            <consortium name="The Broad Institute Genome Sequencing Center for Infectious Disease"/>
            <person name="Wu L."/>
            <person name="Ma J."/>
        </authorList>
    </citation>
    <scope>NUCLEOTIDE SEQUENCE [LARGE SCALE GENOMIC DNA]</scope>
    <source>
        <strain evidence="10">CGMCC 1.15288</strain>
    </source>
</reference>
<dbReference type="PANTHER" id="PTHR45453">
    <property type="entry name" value="PHOSPHATE REGULON SENSOR PROTEIN PHOR"/>
    <property type="match status" value="1"/>
</dbReference>
<name>A0ABQ1YPG8_9BACT</name>
<feature type="transmembrane region" description="Helical" evidence="7">
    <location>
        <begin position="66"/>
        <end position="84"/>
    </location>
</feature>
<proteinExistence type="predicted"/>
<evidence type="ECO:0000313" key="10">
    <source>
        <dbReference type="Proteomes" id="UP000600214"/>
    </source>
</evidence>
<protein>
    <recommendedName>
        <fullName evidence="2">histidine kinase</fullName>
        <ecNumber evidence="2">2.7.13.3</ecNumber>
    </recommendedName>
</protein>
<dbReference type="InterPro" id="IPR003594">
    <property type="entry name" value="HATPase_dom"/>
</dbReference>
<dbReference type="InterPro" id="IPR036097">
    <property type="entry name" value="HisK_dim/P_sf"/>
</dbReference>
<comment type="caution">
    <text evidence="9">The sequence shown here is derived from an EMBL/GenBank/DDBJ whole genome shotgun (WGS) entry which is preliminary data.</text>
</comment>
<keyword evidence="7" id="KW-0472">Membrane</keyword>
<evidence type="ECO:0000256" key="7">
    <source>
        <dbReference type="SAM" id="Phobius"/>
    </source>
</evidence>
<dbReference type="PROSITE" id="PS50109">
    <property type="entry name" value="HIS_KIN"/>
    <property type="match status" value="1"/>
</dbReference>
<feature type="transmembrane region" description="Helical" evidence="7">
    <location>
        <begin position="104"/>
        <end position="129"/>
    </location>
</feature>
<dbReference type="InterPro" id="IPR005467">
    <property type="entry name" value="His_kinase_dom"/>
</dbReference>
<evidence type="ECO:0000256" key="3">
    <source>
        <dbReference type="ARBA" id="ARBA00022553"/>
    </source>
</evidence>
<feature type="domain" description="Histidine kinase" evidence="8">
    <location>
        <begin position="195"/>
        <end position="411"/>
    </location>
</feature>
<dbReference type="PANTHER" id="PTHR45453:SF1">
    <property type="entry name" value="PHOSPHATE REGULON SENSOR PROTEIN PHOR"/>
    <property type="match status" value="1"/>
</dbReference>
<keyword evidence="6" id="KW-0902">Two-component regulatory system</keyword>
<evidence type="ECO:0000256" key="4">
    <source>
        <dbReference type="ARBA" id="ARBA00022679"/>
    </source>
</evidence>
<keyword evidence="7" id="KW-0812">Transmembrane</keyword>